<protein>
    <submittedName>
        <fullName evidence="1">Uncharacterized protein</fullName>
    </submittedName>
</protein>
<accession>A0AA48GV51</accession>
<sequence length="126" mass="14019">MQVIRVPLYGFKLHISLDIGEASDFIQAHSPLQEEALSDMAGISHSFLDKAGIRWWILGIFDGTYNTVAHEATHIAWKILETCGVKISPTNHEAMAYLVGWIVDEVLMLFPELVPTPDQMRGSGLV</sequence>
<dbReference type="EMBL" id="AP027080">
    <property type="protein sequence ID" value="BDU72391.1"/>
    <property type="molecule type" value="Genomic_DNA"/>
</dbReference>
<gene>
    <name evidence="1" type="ORF">METEAL_15650</name>
</gene>
<name>A0AA48GV51_9BACT</name>
<proteinExistence type="predicted"/>
<dbReference type="RefSeq" id="WP_316415293.1">
    <property type="nucleotide sequence ID" value="NZ_AP027080.1"/>
</dbReference>
<dbReference type="AlphaFoldDB" id="A0AA48GV51"/>
<reference evidence="2" key="1">
    <citation type="journal article" date="2023" name="Int. J. Syst. Evol. Microbiol.">
        <title>Mesoterricola silvestris gen. nov., sp. nov., Mesoterricola sediminis sp. nov., Geothrix oryzae sp. nov., Geothrix edaphica sp. nov., Geothrix rubra sp. nov., and Geothrix limicola sp. nov., six novel members of Acidobacteriota isolated from soils.</title>
        <authorList>
            <person name="Itoh H."/>
            <person name="Sugisawa Y."/>
            <person name="Mise K."/>
            <person name="Xu Z."/>
            <person name="Kuniyasu M."/>
            <person name="Ushijima N."/>
            <person name="Kawano K."/>
            <person name="Kobayashi E."/>
            <person name="Shiratori Y."/>
            <person name="Masuda Y."/>
            <person name="Senoo K."/>
        </authorList>
    </citation>
    <scope>NUCLEOTIDE SEQUENCE [LARGE SCALE GENOMIC DNA]</scope>
    <source>
        <strain evidence="2">W79</strain>
    </source>
</reference>
<evidence type="ECO:0000313" key="2">
    <source>
        <dbReference type="Proteomes" id="UP001238179"/>
    </source>
</evidence>
<keyword evidence="2" id="KW-1185">Reference proteome</keyword>
<evidence type="ECO:0000313" key="1">
    <source>
        <dbReference type="EMBL" id="BDU72391.1"/>
    </source>
</evidence>
<organism evidence="1 2">
    <name type="scientific">Mesoterricola silvestris</name>
    <dbReference type="NCBI Taxonomy" id="2927979"/>
    <lineage>
        <taxon>Bacteria</taxon>
        <taxon>Pseudomonadati</taxon>
        <taxon>Acidobacteriota</taxon>
        <taxon>Holophagae</taxon>
        <taxon>Holophagales</taxon>
        <taxon>Holophagaceae</taxon>
        <taxon>Mesoterricola</taxon>
    </lineage>
</organism>
<dbReference type="Proteomes" id="UP001238179">
    <property type="component" value="Chromosome"/>
</dbReference>
<dbReference type="KEGG" id="msil:METEAL_15650"/>